<reference evidence="7" key="1">
    <citation type="journal article" date="2021" name="PeerJ">
        <title>Extensive microbial diversity within the chicken gut microbiome revealed by metagenomics and culture.</title>
        <authorList>
            <person name="Gilroy R."/>
            <person name="Ravi A."/>
            <person name="Getino M."/>
            <person name="Pursley I."/>
            <person name="Horton D.L."/>
            <person name="Alikhan N.F."/>
            <person name="Baker D."/>
            <person name="Gharbi K."/>
            <person name="Hall N."/>
            <person name="Watson M."/>
            <person name="Adriaenssens E.M."/>
            <person name="Foster-Nyarko E."/>
            <person name="Jarju S."/>
            <person name="Secka A."/>
            <person name="Antonio M."/>
            <person name="Oren A."/>
            <person name="Chaudhuri R.R."/>
            <person name="La Ragione R."/>
            <person name="Hildebrand F."/>
            <person name="Pallen M.J."/>
        </authorList>
    </citation>
    <scope>NUCLEOTIDE SEQUENCE</scope>
    <source>
        <strain evidence="7">CHK188-11489</strain>
    </source>
</reference>
<name>A0A9D2FKA5_9FIRM</name>
<keyword evidence="3 5" id="KW-1133">Transmembrane helix</keyword>
<dbReference type="Proteomes" id="UP000824105">
    <property type="component" value="Unassembled WGS sequence"/>
</dbReference>
<feature type="domain" description="NfeD-like C-terminal" evidence="6">
    <location>
        <begin position="88"/>
        <end position="139"/>
    </location>
</feature>
<keyword evidence="2 5" id="KW-0812">Transmembrane</keyword>
<reference evidence="7" key="2">
    <citation type="submission" date="2021-04" db="EMBL/GenBank/DDBJ databases">
        <authorList>
            <person name="Gilroy R."/>
        </authorList>
    </citation>
    <scope>NUCLEOTIDE SEQUENCE</scope>
    <source>
        <strain evidence="7">CHK188-11489</strain>
    </source>
</reference>
<feature type="transmembrane region" description="Helical" evidence="5">
    <location>
        <begin position="52"/>
        <end position="70"/>
    </location>
</feature>
<proteinExistence type="predicted"/>
<dbReference type="InterPro" id="IPR052165">
    <property type="entry name" value="Membrane_assoc_protease"/>
</dbReference>
<accession>A0A9D2FKA5</accession>
<feature type="transmembrane region" description="Helical" evidence="5">
    <location>
        <begin position="7"/>
        <end position="32"/>
    </location>
</feature>
<dbReference type="Gene3D" id="2.40.50.140">
    <property type="entry name" value="Nucleic acid-binding proteins"/>
    <property type="match status" value="1"/>
</dbReference>
<organism evidence="7 8">
    <name type="scientific">Candidatus Gemmiger avistercoris</name>
    <dbReference type="NCBI Taxonomy" id="2838606"/>
    <lineage>
        <taxon>Bacteria</taxon>
        <taxon>Bacillati</taxon>
        <taxon>Bacillota</taxon>
        <taxon>Clostridia</taxon>
        <taxon>Eubacteriales</taxon>
        <taxon>Gemmiger</taxon>
    </lineage>
</organism>
<dbReference type="SUPFAM" id="SSF141322">
    <property type="entry name" value="NfeD domain-like"/>
    <property type="match status" value="1"/>
</dbReference>
<dbReference type="InterPro" id="IPR002810">
    <property type="entry name" value="NfeD-like_C"/>
</dbReference>
<dbReference type="Pfam" id="PF01957">
    <property type="entry name" value="NfeD"/>
    <property type="match status" value="1"/>
</dbReference>
<evidence type="ECO:0000256" key="5">
    <source>
        <dbReference type="SAM" id="Phobius"/>
    </source>
</evidence>
<sequence>MTAATVFWLIAVIAFVVLEAVTTALVSVWFAVGGVAALAVSFFTDSLPVQGAVFAVVSAIALGVMVPAMAKRRRQNQPPVTNGSPLTIGKQGYVLADIRPGYLGRVHVDGLDWQARADILMPKGAPCKVTDVDGAVLIVCPVTADTAAV</sequence>
<comment type="caution">
    <text evidence="7">The sequence shown here is derived from an EMBL/GenBank/DDBJ whole genome shotgun (WGS) entry which is preliminary data.</text>
</comment>
<evidence type="ECO:0000256" key="4">
    <source>
        <dbReference type="ARBA" id="ARBA00023136"/>
    </source>
</evidence>
<evidence type="ECO:0000313" key="8">
    <source>
        <dbReference type="Proteomes" id="UP000824105"/>
    </source>
</evidence>
<evidence type="ECO:0000256" key="1">
    <source>
        <dbReference type="ARBA" id="ARBA00004141"/>
    </source>
</evidence>
<dbReference type="AlphaFoldDB" id="A0A9D2FKA5"/>
<dbReference type="GO" id="GO:0005886">
    <property type="term" value="C:plasma membrane"/>
    <property type="evidence" value="ECO:0007669"/>
    <property type="project" value="TreeGrafter"/>
</dbReference>
<keyword evidence="4 5" id="KW-0472">Membrane</keyword>
<dbReference type="InterPro" id="IPR012340">
    <property type="entry name" value="NA-bd_OB-fold"/>
</dbReference>
<dbReference type="EMBL" id="DXBF01000051">
    <property type="protein sequence ID" value="HIZ62220.1"/>
    <property type="molecule type" value="Genomic_DNA"/>
</dbReference>
<comment type="subcellular location">
    <subcellularLocation>
        <location evidence="1">Membrane</location>
        <topology evidence="1">Multi-pass membrane protein</topology>
    </subcellularLocation>
</comment>
<evidence type="ECO:0000259" key="6">
    <source>
        <dbReference type="Pfam" id="PF01957"/>
    </source>
</evidence>
<evidence type="ECO:0000313" key="7">
    <source>
        <dbReference type="EMBL" id="HIZ62220.1"/>
    </source>
</evidence>
<evidence type="ECO:0000256" key="3">
    <source>
        <dbReference type="ARBA" id="ARBA00022989"/>
    </source>
</evidence>
<gene>
    <name evidence="7" type="ORF">H9724_05570</name>
</gene>
<dbReference type="PANTHER" id="PTHR33507:SF3">
    <property type="entry name" value="INNER MEMBRANE PROTEIN YBBJ"/>
    <property type="match status" value="1"/>
</dbReference>
<protein>
    <submittedName>
        <fullName evidence="7">NfeD family protein</fullName>
    </submittedName>
</protein>
<dbReference type="PANTHER" id="PTHR33507">
    <property type="entry name" value="INNER MEMBRANE PROTEIN YBBJ"/>
    <property type="match status" value="1"/>
</dbReference>
<evidence type="ECO:0000256" key="2">
    <source>
        <dbReference type="ARBA" id="ARBA00022692"/>
    </source>
</evidence>